<name>A0A1G8HAG7_9FLAO</name>
<keyword evidence="2" id="KW-1185">Reference proteome</keyword>
<protein>
    <submittedName>
        <fullName evidence="1">Uncharacterized protein</fullName>
    </submittedName>
</protein>
<accession>A0A1G8HAG7</accession>
<sequence length="34" mass="3742">MKIEVCNKAATITIVDGLNAYYLDKVAAQIYGHD</sequence>
<proteinExistence type="predicted"/>
<evidence type="ECO:0000313" key="1">
    <source>
        <dbReference type="EMBL" id="SDI03664.1"/>
    </source>
</evidence>
<dbReference type="Proteomes" id="UP000199492">
    <property type="component" value="Unassembled WGS sequence"/>
</dbReference>
<dbReference type="AlphaFoldDB" id="A0A1G8HAG7"/>
<evidence type="ECO:0000313" key="2">
    <source>
        <dbReference type="Proteomes" id="UP000199492"/>
    </source>
</evidence>
<dbReference type="EMBL" id="FNCZ01000006">
    <property type="protein sequence ID" value="SDI03664.1"/>
    <property type="molecule type" value="Genomic_DNA"/>
</dbReference>
<organism evidence="1 2">
    <name type="scientific">Winogradskyella thalassocola</name>
    <dbReference type="NCBI Taxonomy" id="262004"/>
    <lineage>
        <taxon>Bacteria</taxon>
        <taxon>Pseudomonadati</taxon>
        <taxon>Bacteroidota</taxon>
        <taxon>Flavobacteriia</taxon>
        <taxon>Flavobacteriales</taxon>
        <taxon>Flavobacteriaceae</taxon>
        <taxon>Winogradskyella</taxon>
    </lineage>
</organism>
<reference evidence="2" key="1">
    <citation type="submission" date="2016-10" db="EMBL/GenBank/DDBJ databases">
        <authorList>
            <person name="Varghese N."/>
            <person name="Submissions S."/>
        </authorList>
    </citation>
    <scope>NUCLEOTIDE SEQUENCE [LARGE SCALE GENOMIC DNA]</scope>
    <source>
        <strain evidence="2">DSM 15363</strain>
    </source>
</reference>
<gene>
    <name evidence="1" type="ORF">SAMN04489796_106175</name>
</gene>